<dbReference type="GO" id="GO:0010468">
    <property type="term" value="P:regulation of gene expression"/>
    <property type="evidence" value="ECO:0007669"/>
    <property type="project" value="TreeGrafter"/>
</dbReference>
<accession>A0A074RWN2</accession>
<organism evidence="8 9">
    <name type="scientific">Rhizoctonia solani 123E</name>
    <dbReference type="NCBI Taxonomy" id="1423351"/>
    <lineage>
        <taxon>Eukaryota</taxon>
        <taxon>Fungi</taxon>
        <taxon>Dikarya</taxon>
        <taxon>Basidiomycota</taxon>
        <taxon>Agaricomycotina</taxon>
        <taxon>Agaricomycetes</taxon>
        <taxon>Cantharellales</taxon>
        <taxon>Ceratobasidiaceae</taxon>
        <taxon>Rhizoctonia</taxon>
    </lineage>
</organism>
<comment type="caution">
    <text evidence="8">The sequence shown here is derived from an EMBL/GenBank/DDBJ whole genome shotgun (WGS) entry which is preliminary data.</text>
</comment>
<sequence>MWCEFVCCLVVTKHKLCIHTRLGSNLCDLIRAHTLCTTTITAREREQAPTTSLCRPHLQTGELRIWSCCGHHADWTGLESVCLYFASMSWDGTRSMGRCVSSDDDDLESPVAVGVGGALLLGGGSLGPVARHADSFVRSTRHRTHTDEPIDPSDDDQGSPRSRRLTFEFRNFNLFPDVNDGRPSPARLEKRRPSSLDVHPDEEPEYAGYLTSPGYSTVGPPGSYFPYGFTHLTQSPPLLPPPPIQSRPTDLSLPLISTLPPLTHPHPYRSIHSTRPGPTANPRRNSDVGPFPSTAHREKRVVTLREAVPVPIRTAVAPSTHDEDGSSELSEPEDADGPSKSGDSSQNSSRARRKPTHRTRKKKPYKSRRCDICNKTFTKECDVTRHRRTAHGEDEIEFKCHECGRLFNRKDALERHYKVYEGTPHVARRYQPKTYLGGKK</sequence>
<evidence type="ECO:0000256" key="3">
    <source>
        <dbReference type="ARBA" id="ARBA00022771"/>
    </source>
</evidence>
<dbReference type="PROSITE" id="PS50157">
    <property type="entry name" value="ZINC_FINGER_C2H2_2"/>
    <property type="match status" value="2"/>
</dbReference>
<keyword evidence="9" id="KW-1185">Reference proteome</keyword>
<dbReference type="InterPro" id="IPR050688">
    <property type="entry name" value="Zinc_finger/UBP_domain"/>
</dbReference>
<evidence type="ECO:0000256" key="5">
    <source>
        <dbReference type="PROSITE-ProRule" id="PRU00042"/>
    </source>
</evidence>
<name>A0A074RWN2_9AGAM</name>
<feature type="region of interest" description="Disordered" evidence="6">
    <location>
        <begin position="138"/>
        <end position="162"/>
    </location>
</feature>
<dbReference type="InterPro" id="IPR036236">
    <property type="entry name" value="Znf_C2H2_sf"/>
</dbReference>
<evidence type="ECO:0000259" key="7">
    <source>
        <dbReference type="PROSITE" id="PS50157"/>
    </source>
</evidence>
<keyword evidence="3 5" id="KW-0863">Zinc-finger</keyword>
<dbReference type="HOGENOM" id="CLU_622798_0_0_1"/>
<dbReference type="Gene3D" id="3.30.160.60">
    <property type="entry name" value="Classic Zinc Finger"/>
    <property type="match status" value="2"/>
</dbReference>
<evidence type="ECO:0000313" key="9">
    <source>
        <dbReference type="Proteomes" id="UP000027456"/>
    </source>
</evidence>
<feature type="compositionally biased region" description="Basic and acidic residues" evidence="6">
    <location>
        <begin position="187"/>
        <end position="201"/>
    </location>
</feature>
<feature type="domain" description="C2H2-type" evidence="7">
    <location>
        <begin position="368"/>
        <end position="396"/>
    </location>
</feature>
<evidence type="ECO:0000256" key="6">
    <source>
        <dbReference type="SAM" id="MobiDB-lite"/>
    </source>
</evidence>
<dbReference type="InterPro" id="IPR013087">
    <property type="entry name" value="Znf_C2H2_type"/>
</dbReference>
<dbReference type="EMBL" id="AZST01000415">
    <property type="protein sequence ID" value="KEP49058.1"/>
    <property type="molecule type" value="Genomic_DNA"/>
</dbReference>
<keyword evidence="2" id="KW-0677">Repeat</keyword>
<dbReference type="STRING" id="1423351.A0A074RWN2"/>
<dbReference type="GO" id="GO:0008270">
    <property type="term" value="F:zinc ion binding"/>
    <property type="evidence" value="ECO:0007669"/>
    <property type="project" value="UniProtKB-KW"/>
</dbReference>
<reference evidence="8 9" key="1">
    <citation type="submission" date="2013-12" db="EMBL/GenBank/DDBJ databases">
        <authorList>
            <person name="Cubeta M."/>
            <person name="Pakala S."/>
            <person name="Fedorova N."/>
            <person name="Thomas E."/>
            <person name="Dean R."/>
            <person name="Jabaji S."/>
            <person name="Neate S."/>
            <person name="Toda T."/>
            <person name="Tavantzis S."/>
            <person name="Vilgalys R."/>
            <person name="Bharathan N."/>
            <person name="Pakala S."/>
            <person name="Losada L.S."/>
            <person name="Zafar N."/>
            <person name="Nierman W."/>
        </authorList>
    </citation>
    <scope>NUCLEOTIDE SEQUENCE [LARGE SCALE GENOMIC DNA]</scope>
    <source>
        <strain evidence="8 9">123E</strain>
    </source>
</reference>
<keyword evidence="4" id="KW-0862">Zinc</keyword>
<evidence type="ECO:0000256" key="2">
    <source>
        <dbReference type="ARBA" id="ARBA00022737"/>
    </source>
</evidence>
<dbReference type="AlphaFoldDB" id="A0A074RWN2"/>
<dbReference type="Proteomes" id="UP000027456">
    <property type="component" value="Unassembled WGS sequence"/>
</dbReference>
<dbReference type="GO" id="GO:0005634">
    <property type="term" value="C:nucleus"/>
    <property type="evidence" value="ECO:0007669"/>
    <property type="project" value="TreeGrafter"/>
</dbReference>
<dbReference type="PANTHER" id="PTHR24403">
    <property type="entry name" value="ZINC FINGER PROTEIN"/>
    <property type="match status" value="1"/>
</dbReference>
<feature type="region of interest" description="Disordered" evidence="6">
    <location>
        <begin position="176"/>
        <end position="214"/>
    </location>
</feature>
<dbReference type="OrthoDB" id="654211at2759"/>
<evidence type="ECO:0000256" key="1">
    <source>
        <dbReference type="ARBA" id="ARBA00022723"/>
    </source>
</evidence>
<feature type="domain" description="C2H2-type" evidence="7">
    <location>
        <begin position="398"/>
        <end position="425"/>
    </location>
</feature>
<keyword evidence="1" id="KW-0479">Metal-binding</keyword>
<feature type="compositionally biased region" description="Basic residues" evidence="6">
    <location>
        <begin position="350"/>
        <end position="367"/>
    </location>
</feature>
<dbReference type="PROSITE" id="PS00028">
    <property type="entry name" value="ZINC_FINGER_C2H2_1"/>
    <property type="match status" value="1"/>
</dbReference>
<gene>
    <name evidence="8" type="ORF">V565_109230</name>
</gene>
<dbReference type="SMART" id="SM00355">
    <property type="entry name" value="ZnF_C2H2"/>
    <property type="match status" value="2"/>
</dbReference>
<feature type="region of interest" description="Disordered" evidence="6">
    <location>
        <begin position="258"/>
        <end position="367"/>
    </location>
</feature>
<dbReference type="SUPFAM" id="SSF57667">
    <property type="entry name" value="beta-beta-alpha zinc fingers"/>
    <property type="match status" value="1"/>
</dbReference>
<evidence type="ECO:0000313" key="8">
    <source>
        <dbReference type="EMBL" id="KEP49058.1"/>
    </source>
</evidence>
<evidence type="ECO:0000256" key="4">
    <source>
        <dbReference type="ARBA" id="ARBA00022833"/>
    </source>
</evidence>
<protein>
    <submittedName>
        <fullName evidence="8">C2H2-type zinc-finger protein</fullName>
    </submittedName>
</protein>
<proteinExistence type="predicted"/>
<dbReference type="PANTHER" id="PTHR24403:SF67">
    <property type="entry name" value="FI01116P-RELATED"/>
    <property type="match status" value="1"/>
</dbReference>
<dbReference type="Pfam" id="PF00096">
    <property type="entry name" value="zf-C2H2"/>
    <property type="match status" value="2"/>
</dbReference>